<feature type="transmembrane region" description="Helical" evidence="7">
    <location>
        <begin position="6"/>
        <end position="24"/>
    </location>
</feature>
<keyword evidence="9" id="KW-1185">Reference proteome</keyword>
<dbReference type="Gene3D" id="3.90.550.50">
    <property type="match status" value="1"/>
</dbReference>
<gene>
    <name evidence="8" type="ORF">GWI33_018992</name>
</gene>
<evidence type="ECO:0000313" key="9">
    <source>
        <dbReference type="Proteomes" id="UP000625711"/>
    </source>
</evidence>
<evidence type="ECO:0000256" key="3">
    <source>
        <dbReference type="ARBA" id="ARBA00022692"/>
    </source>
</evidence>
<evidence type="ECO:0000256" key="2">
    <source>
        <dbReference type="ARBA" id="ARBA00006462"/>
    </source>
</evidence>
<dbReference type="AlphaFoldDB" id="A0A834HSJ7"/>
<evidence type="ECO:0000256" key="4">
    <source>
        <dbReference type="ARBA" id="ARBA00022968"/>
    </source>
</evidence>
<protein>
    <recommendedName>
        <fullName evidence="10">Glycoprotein-N-acetylgalactosamine 3-beta-galactosyltransferase 1</fullName>
    </recommendedName>
</protein>
<name>A0A834HSJ7_RHYFE</name>
<dbReference type="PANTHER" id="PTHR23033:SF14">
    <property type="entry name" value="GLYCOPROTEIN-N-ACETYLGALACTOSAMINE 3-BETA-GALACTOSYLTRANSFERASE 1-RELATED"/>
    <property type="match status" value="1"/>
</dbReference>
<proteinExistence type="inferred from homology"/>
<dbReference type="EMBL" id="JAACXV010014384">
    <property type="protein sequence ID" value="KAF7267815.1"/>
    <property type="molecule type" value="Genomic_DNA"/>
</dbReference>
<comment type="similarity">
    <text evidence="2">Belongs to the glycosyltransferase 31 family. Beta3-Gal-T subfamily.</text>
</comment>
<dbReference type="InterPro" id="IPR026050">
    <property type="entry name" value="C1GALT1/C1GALT1_chp1"/>
</dbReference>
<organism evidence="8 9">
    <name type="scientific">Rhynchophorus ferrugineus</name>
    <name type="common">Red palm weevil</name>
    <name type="synonym">Curculio ferrugineus</name>
    <dbReference type="NCBI Taxonomy" id="354439"/>
    <lineage>
        <taxon>Eukaryota</taxon>
        <taxon>Metazoa</taxon>
        <taxon>Ecdysozoa</taxon>
        <taxon>Arthropoda</taxon>
        <taxon>Hexapoda</taxon>
        <taxon>Insecta</taxon>
        <taxon>Pterygota</taxon>
        <taxon>Neoptera</taxon>
        <taxon>Endopterygota</taxon>
        <taxon>Coleoptera</taxon>
        <taxon>Polyphaga</taxon>
        <taxon>Cucujiformia</taxon>
        <taxon>Curculionidae</taxon>
        <taxon>Dryophthorinae</taxon>
        <taxon>Rhynchophorus</taxon>
    </lineage>
</organism>
<evidence type="ECO:0000256" key="5">
    <source>
        <dbReference type="ARBA" id="ARBA00022989"/>
    </source>
</evidence>
<evidence type="ECO:0000256" key="6">
    <source>
        <dbReference type="ARBA" id="ARBA00023136"/>
    </source>
</evidence>
<comment type="subcellular location">
    <subcellularLocation>
        <location evidence="1">Membrane</location>
        <topology evidence="1">Single-pass type II membrane protein</topology>
    </subcellularLocation>
</comment>
<keyword evidence="3 7" id="KW-0812">Transmembrane</keyword>
<accession>A0A834HSJ7</accession>
<dbReference type="Proteomes" id="UP000625711">
    <property type="component" value="Unassembled WGS sequence"/>
</dbReference>
<evidence type="ECO:0008006" key="10">
    <source>
        <dbReference type="Google" id="ProtNLM"/>
    </source>
</evidence>
<keyword evidence="6 7" id="KW-0472">Membrane</keyword>
<evidence type="ECO:0000256" key="7">
    <source>
        <dbReference type="SAM" id="Phobius"/>
    </source>
</evidence>
<comment type="caution">
    <text evidence="8">The sequence shown here is derived from an EMBL/GenBank/DDBJ whole genome shotgun (WGS) entry which is preliminary data.</text>
</comment>
<dbReference type="OrthoDB" id="414175at2759"/>
<dbReference type="PANTHER" id="PTHR23033">
    <property type="entry name" value="BETA1,3-GALACTOSYLTRANSFERASE"/>
    <property type="match status" value="1"/>
</dbReference>
<keyword evidence="5 7" id="KW-1133">Transmembrane helix</keyword>
<sequence length="369" mass="43694">MAHFYTRISFIIGIVIGVFLALIIKKSVIKPTYLSKEYNKYEEWFKIQGYNKTRINWDELRYTNKTFYLESQFLFDKVKIVCIILVKNEKYLQAANSTWARGCNKIQAVKLQMQNKIMPKKQSKDKSSWVLLYNILKSQDVEDFQWTIIIKDTSFVLMDNLRYLVAPLNNKEKYYLGYGLKFWGTSYNSGEAGYVLSQGTIKELQAAMEKTNCLEFAYWNREDYYLGKCLNTFNITPTNILDNEGFSLFHPYIWYNAFFPGEDYFTNNLFPYKCCSTKSVSFKVNDADKMFTYHYLFYKLQVFSHGSNGNTKRAISQSEDKKVWMNFLKSQGFHDDNITSDLYYKVWENLINDPTSFAQNMKKEDLFDY</sequence>
<evidence type="ECO:0000313" key="8">
    <source>
        <dbReference type="EMBL" id="KAF7267815.1"/>
    </source>
</evidence>
<keyword evidence="4" id="KW-0735">Signal-anchor</keyword>
<dbReference type="GO" id="GO:0016263">
    <property type="term" value="F:glycoprotein-N-acetylgalactosamine 3-beta-galactosyltransferase activity"/>
    <property type="evidence" value="ECO:0007669"/>
    <property type="project" value="TreeGrafter"/>
</dbReference>
<reference evidence="8" key="1">
    <citation type="submission" date="2020-08" db="EMBL/GenBank/DDBJ databases">
        <title>Genome sequencing and assembly of the red palm weevil Rhynchophorus ferrugineus.</title>
        <authorList>
            <person name="Dias G.B."/>
            <person name="Bergman C.M."/>
            <person name="Manee M."/>
        </authorList>
    </citation>
    <scope>NUCLEOTIDE SEQUENCE</scope>
    <source>
        <strain evidence="8">AA-2017</strain>
        <tissue evidence="8">Whole larva</tissue>
    </source>
</reference>
<dbReference type="GO" id="GO:0016020">
    <property type="term" value="C:membrane"/>
    <property type="evidence" value="ECO:0007669"/>
    <property type="project" value="UniProtKB-SubCell"/>
</dbReference>
<evidence type="ECO:0000256" key="1">
    <source>
        <dbReference type="ARBA" id="ARBA00004606"/>
    </source>
</evidence>